<evidence type="ECO:0000256" key="1">
    <source>
        <dbReference type="SAM" id="MobiDB-lite"/>
    </source>
</evidence>
<feature type="transmembrane region" description="Helical" evidence="2">
    <location>
        <begin position="169"/>
        <end position="193"/>
    </location>
</feature>
<organism evidence="3 4">
    <name type="scientific">Thermoflexus hugenholtzii JAD2</name>
    <dbReference type="NCBI Taxonomy" id="877466"/>
    <lineage>
        <taxon>Bacteria</taxon>
        <taxon>Bacillati</taxon>
        <taxon>Chloroflexota</taxon>
        <taxon>Thermoflexia</taxon>
        <taxon>Thermoflexales</taxon>
        <taxon>Thermoflexaceae</taxon>
        <taxon>Thermoflexus</taxon>
    </lineage>
</organism>
<proteinExistence type="predicted"/>
<dbReference type="RefSeq" id="WP_088571393.1">
    <property type="nucleotide sequence ID" value="NZ_FYEK01000028.1"/>
</dbReference>
<sequence>MAWHRWVSVLPERQGLSPGREEAGKAAAPEGMEEPMEIGLGVPLVVGLMMAGGWLALEWFNYSASQYALTVFFGNLMADGLSWAVLLALGLWLVDLSGLLYLSLPSEREKPGFWYVLVAWLLASGANALLKWWAVTLALMASPLAQPGAGGTSRAASLFQSVGPYIPTAIAFLVWTGRVLLVSTMMGLLLPVLRQLGLRLQTWAEQETSRAAEEAEAASTASTGPRLVESGPRAQHEWSSRMKHP</sequence>
<dbReference type="EMBL" id="FYEK01000028">
    <property type="protein sequence ID" value="SNB66541.1"/>
    <property type="molecule type" value="Genomic_DNA"/>
</dbReference>
<dbReference type="AlphaFoldDB" id="A0A212R3W1"/>
<feature type="transmembrane region" description="Helical" evidence="2">
    <location>
        <begin position="114"/>
        <end position="134"/>
    </location>
</feature>
<dbReference type="OrthoDB" id="160946at2"/>
<keyword evidence="2" id="KW-1133">Transmembrane helix</keyword>
<name>A0A212R3W1_9CHLR</name>
<feature type="transmembrane region" description="Helical" evidence="2">
    <location>
        <begin position="80"/>
        <end position="102"/>
    </location>
</feature>
<keyword evidence="4" id="KW-1185">Reference proteome</keyword>
<evidence type="ECO:0000256" key="2">
    <source>
        <dbReference type="SAM" id="Phobius"/>
    </source>
</evidence>
<keyword evidence="2" id="KW-0472">Membrane</keyword>
<evidence type="ECO:0000313" key="3">
    <source>
        <dbReference type="EMBL" id="SNB66541.1"/>
    </source>
</evidence>
<feature type="region of interest" description="Disordered" evidence="1">
    <location>
        <begin position="210"/>
        <end position="245"/>
    </location>
</feature>
<evidence type="ECO:0000313" key="4">
    <source>
        <dbReference type="Proteomes" id="UP000197025"/>
    </source>
</evidence>
<dbReference type="InParanoid" id="A0A212R3W1"/>
<protein>
    <submittedName>
        <fullName evidence="3">Uncharacterized protein</fullName>
    </submittedName>
</protein>
<keyword evidence="2" id="KW-0812">Transmembrane</keyword>
<feature type="compositionally biased region" description="Basic and acidic residues" evidence="1">
    <location>
        <begin position="234"/>
        <end position="245"/>
    </location>
</feature>
<dbReference type="Proteomes" id="UP000197025">
    <property type="component" value="Unassembled WGS sequence"/>
</dbReference>
<reference evidence="4" key="1">
    <citation type="submission" date="2017-06" db="EMBL/GenBank/DDBJ databases">
        <authorList>
            <person name="Varghese N."/>
            <person name="Submissions S."/>
        </authorList>
    </citation>
    <scope>NUCLEOTIDE SEQUENCE [LARGE SCALE GENOMIC DNA]</scope>
    <source>
        <strain evidence="4">JAD2</strain>
    </source>
</reference>
<feature type="transmembrane region" description="Helical" evidence="2">
    <location>
        <begin position="38"/>
        <end position="60"/>
    </location>
</feature>
<accession>A0A212R3W1</accession>
<gene>
    <name evidence="3" type="ORF">SAMN02746019_00001430</name>
</gene>